<evidence type="ECO:0000256" key="1">
    <source>
        <dbReference type="ARBA" id="ARBA00004479"/>
    </source>
</evidence>
<organism evidence="8">
    <name type="scientific">Glycine max</name>
    <name type="common">Soybean</name>
    <name type="synonym">Glycine hispida</name>
    <dbReference type="NCBI Taxonomy" id="3847"/>
    <lineage>
        <taxon>Eukaryota</taxon>
        <taxon>Viridiplantae</taxon>
        <taxon>Streptophyta</taxon>
        <taxon>Embryophyta</taxon>
        <taxon>Tracheophyta</taxon>
        <taxon>Spermatophyta</taxon>
        <taxon>Magnoliopsida</taxon>
        <taxon>eudicotyledons</taxon>
        <taxon>Gunneridae</taxon>
        <taxon>Pentapetalae</taxon>
        <taxon>rosids</taxon>
        <taxon>fabids</taxon>
        <taxon>Fabales</taxon>
        <taxon>Fabaceae</taxon>
        <taxon>Papilionoideae</taxon>
        <taxon>50 kb inversion clade</taxon>
        <taxon>NPAAA clade</taxon>
        <taxon>indigoferoid/millettioid clade</taxon>
        <taxon>Phaseoleae</taxon>
        <taxon>Glycine</taxon>
        <taxon>Glycine subgen. Soja</taxon>
    </lineage>
</organism>
<reference evidence="9" key="2">
    <citation type="submission" date="2018-02" db="UniProtKB">
        <authorList>
            <consortium name="EnsemblPlants"/>
        </authorList>
    </citation>
    <scope>IDENTIFICATION</scope>
    <source>
        <strain evidence="9">Williams 82</strain>
    </source>
</reference>
<evidence type="ECO:0000256" key="6">
    <source>
        <dbReference type="ARBA" id="ARBA00023136"/>
    </source>
</evidence>
<reference evidence="8 9" key="1">
    <citation type="journal article" date="2010" name="Nature">
        <title>Genome sequence of the palaeopolyploid soybean.</title>
        <authorList>
            <person name="Schmutz J."/>
            <person name="Cannon S.B."/>
            <person name="Schlueter J."/>
            <person name="Ma J."/>
            <person name="Mitros T."/>
            <person name="Nelson W."/>
            <person name="Hyten D.L."/>
            <person name="Song Q."/>
            <person name="Thelen J.J."/>
            <person name="Cheng J."/>
            <person name="Xu D."/>
            <person name="Hellsten U."/>
            <person name="May G.D."/>
            <person name="Yu Y."/>
            <person name="Sakurai T."/>
            <person name="Umezawa T."/>
            <person name="Bhattacharyya M.K."/>
            <person name="Sandhu D."/>
            <person name="Valliyodan B."/>
            <person name="Lindquist E."/>
            <person name="Peto M."/>
            <person name="Grant D."/>
            <person name="Shu S."/>
            <person name="Goodstein D."/>
            <person name="Barry K."/>
            <person name="Futrell-Griggs M."/>
            <person name="Abernathy B."/>
            <person name="Du J."/>
            <person name="Tian Z."/>
            <person name="Zhu L."/>
            <person name="Gill N."/>
            <person name="Joshi T."/>
            <person name="Libault M."/>
            <person name="Sethuraman A."/>
            <person name="Zhang X.-C."/>
            <person name="Shinozaki K."/>
            <person name="Nguyen H.T."/>
            <person name="Wing R.A."/>
            <person name="Cregan P."/>
            <person name="Specht J."/>
            <person name="Grimwood J."/>
            <person name="Rokhsar D."/>
            <person name="Stacey G."/>
            <person name="Shoemaker R.C."/>
            <person name="Jackson S.A."/>
        </authorList>
    </citation>
    <scope>NUCLEOTIDE SEQUENCE [LARGE SCALE GENOMIC DNA]</scope>
    <source>
        <strain evidence="9">cv. Williams 82</strain>
        <tissue evidence="8">Callus</tissue>
    </source>
</reference>
<keyword evidence="4" id="KW-0732">Signal</keyword>
<accession>A0A0R0GH40</accession>
<dbReference type="PaxDb" id="3847-GLYMA15G39573.1"/>
<evidence type="ECO:0000259" key="7">
    <source>
        <dbReference type="Pfam" id="PF01105"/>
    </source>
</evidence>
<dbReference type="InterPro" id="IPR015720">
    <property type="entry name" value="Emp24-like"/>
</dbReference>
<dbReference type="OrthoDB" id="1723283at2759"/>
<keyword evidence="3" id="KW-0812">Transmembrane</keyword>
<name>A0A0R0GH40_SOYBN</name>
<evidence type="ECO:0000256" key="3">
    <source>
        <dbReference type="ARBA" id="ARBA00022692"/>
    </source>
</evidence>
<comment type="subcellular location">
    <subcellularLocation>
        <location evidence="1">Membrane</location>
        <topology evidence="1">Single-pass type I membrane protein</topology>
    </subcellularLocation>
</comment>
<evidence type="ECO:0000313" key="8">
    <source>
        <dbReference type="EMBL" id="KRH13540.1"/>
    </source>
</evidence>
<dbReference type="Gramene" id="KRH13540">
    <property type="protein sequence ID" value="KRH13540"/>
    <property type="gene ID" value="GLYMA_15G247000"/>
</dbReference>
<evidence type="ECO:0000256" key="4">
    <source>
        <dbReference type="ARBA" id="ARBA00022729"/>
    </source>
</evidence>
<dbReference type="GO" id="GO:0016020">
    <property type="term" value="C:membrane"/>
    <property type="evidence" value="ECO:0007669"/>
    <property type="project" value="UniProtKB-SubCell"/>
</dbReference>
<dbReference type="EMBL" id="CM000848">
    <property type="protein sequence ID" value="KRH13540.1"/>
    <property type="molecule type" value="Genomic_DNA"/>
</dbReference>
<sequence>MPYPICGTIEFEWRTGVVAKDWSKVAKKGQIQVMEFELKKLYDTVLSIHDEMFYLREREEEMKDINKATNCKMFTFSI</sequence>
<dbReference type="AlphaFoldDB" id="A0A0R0GH40"/>
<evidence type="ECO:0000313" key="10">
    <source>
        <dbReference type="Proteomes" id="UP000008827"/>
    </source>
</evidence>
<gene>
    <name evidence="8" type="ORF">GLYMA_15G247000</name>
</gene>
<keyword evidence="6" id="KW-0472">Membrane</keyword>
<dbReference type="EnsemblPlants" id="KRH13540">
    <property type="protein sequence ID" value="KRH13540"/>
    <property type="gene ID" value="GLYMA_15G247000"/>
</dbReference>
<protein>
    <recommendedName>
        <fullName evidence="7">GOLD domain-containing protein</fullName>
    </recommendedName>
</protein>
<keyword evidence="10" id="KW-1185">Reference proteome</keyword>
<comment type="similarity">
    <text evidence="2">Belongs to the EMP24/GP25L family.</text>
</comment>
<evidence type="ECO:0000256" key="2">
    <source>
        <dbReference type="ARBA" id="ARBA00007104"/>
    </source>
</evidence>
<dbReference type="Pfam" id="PF01105">
    <property type="entry name" value="EMP24_GP25L"/>
    <property type="match status" value="1"/>
</dbReference>
<dbReference type="STRING" id="3847.A0A0R0GH40"/>
<dbReference type="InParanoid" id="A0A0R0GH40"/>
<keyword evidence="5" id="KW-1133">Transmembrane helix</keyword>
<feature type="domain" description="GOLD" evidence="7">
    <location>
        <begin position="8"/>
        <end position="78"/>
    </location>
</feature>
<dbReference type="Proteomes" id="UP000008827">
    <property type="component" value="Chromosome 15"/>
</dbReference>
<proteinExistence type="inferred from homology"/>
<dbReference type="PANTHER" id="PTHR22811">
    <property type="entry name" value="TRANSMEMBRANE EMP24 DOMAIN-CONTAINING PROTEIN"/>
    <property type="match status" value="1"/>
</dbReference>
<evidence type="ECO:0000256" key="5">
    <source>
        <dbReference type="ARBA" id="ARBA00022989"/>
    </source>
</evidence>
<evidence type="ECO:0000313" key="9">
    <source>
        <dbReference type="EnsemblPlants" id="KRH13540"/>
    </source>
</evidence>
<reference evidence="8" key="3">
    <citation type="submission" date="2018-07" db="EMBL/GenBank/DDBJ databases">
        <title>WGS assembly of Glycine max.</title>
        <authorList>
            <person name="Schmutz J."/>
            <person name="Cannon S."/>
            <person name="Schlueter J."/>
            <person name="Ma J."/>
            <person name="Mitros T."/>
            <person name="Nelson W."/>
            <person name="Hyten D."/>
            <person name="Song Q."/>
            <person name="Thelen J."/>
            <person name="Cheng J."/>
            <person name="Xu D."/>
            <person name="Hellsten U."/>
            <person name="May G."/>
            <person name="Yu Y."/>
            <person name="Sakurai T."/>
            <person name="Umezawa T."/>
            <person name="Bhattacharyya M."/>
            <person name="Sandhu D."/>
            <person name="Valliyodan B."/>
            <person name="Lindquist E."/>
            <person name="Peto M."/>
            <person name="Grant D."/>
            <person name="Shu S."/>
            <person name="Goodstein D."/>
            <person name="Barry K."/>
            <person name="Futrell-Griggs M."/>
            <person name="Abernathy B."/>
            <person name="Du J."/>
            <person name="Tian Z."/>
            <person name="Zhu L."/>
            <person name="Gill N."/>
            <person name="Joshi T."/>
            <person name="Libault M."/>
            <person name="Sethuraman A."/>
            <person name="Zhang X."/>
            <person name="Shinozaki K."/>
            <person name="Nguyen H."/>
            <person name="Wing R."/>
            <person name="Cregan P."/>
            <person name="Specht J."/>
            <person name="Grimwood J."/>
            <person name="Rokhsar D."/>
            <person name="Stacey G."/>
            <person name="Shoemaker R."/>
            <person name="Jackson S."/>
        </authorList>
    </citation>
    <scope>NUCLEOTIDE SEQUENCE</scope>
    <source>
        <tissue evidence="8">Callus</tissue>
    </source>
</reference>
<dbReference type="InterPro" id="IPR009038">
    <property type="entry name" value="GOLD_dom"/>
</dbReference>
<dbReference type="SMR" id="A0A0R0GH40"/>